<name>A0AAV9ZSK8_9AGAR</name>
<comment type="caution">
    <text evidence="1">The sequence shown here is derived from an EMBL/GenBank/DDBJ whole genome shotgun (WGS) entry which is preliminary data.</text>
</comment>
<accession>A0AAV9ZSK8</accession>
<evidence type="ECO:0000313" key="1">
    <source>
        <dbReference type="EMBL" id="KAK6991883.1"/>
    </source>
</evidence>
<organism evidence="1 2">
    <name type="scientific">Favolaschia claudopus</name>
    <dbReference type="NCBI Taxonomy" id="2862362"/>
    <lineage>
        <taxon>Eukaryota</taxon>
        <taxon>Fungi</taxon>
        <taxon>Dikarya</taxon>
        <taxon>Basidiomycota</taxon>
        <taxon>Agaricomycotina</taxon>
        <taxon>Agaricomycetes</taxon>
        <taxon>Agaricomycetidae</taxon>
        <taxon>Agaricales</taxon>
        <taxon>Marasmiineae</taxon>
        <taxon>Mycenaceae</taxon>
        <taxon>Favolaschia</taxon>
    </lineage>
</organism>
<gene>
    <name evidence="1" type="ORF">R3P38DRAFT_3438212</name>
</gene>
<sequence>MHPSLQTSNVADLPTSCRKYASNAAAGSAKDLNMLFLLMDADKIPATKLSLLLPVFYQNLDVRGCPTLDSVDVQGPNFISPIVRALGSMKGLFMLREKNQITSEVGEALWPRLWTWIQALDLYRDVVKQIVEVSWPEYMTYNLFVAMFYLARPNPGAVLLADIPSLRAILARAWMFFVQADALNEPGFNTVAMFFFSDAAPARSDHLSEYIDGAGGTIDAFAGLVMDYFALSFPSRHSGRMALSSANYHFSIGLIRLLIEGEEADDPLSTVLLNRGFIRQLTALTCLYGHDAQNDWEEGLLQLCLSLLNNKLTAFAGYQAVGDALCQRLNRAAPH</sequence>
<protein>
    <submittedName>
        <fullName evidence="1">Uncharacterized protein</fullName>
    </submittedName>
</protein>
<evidence type="ECO:0000313" key="2">
    <source>
        <dbReference type="Proteomes" id="UP001362999"/>
    </source>
</evidence>
<dbReference type="EMBL" id="JAWWNJ010000115">
    <property type="protein sequence ID" value="KAK6991883.1"/>
    <property type="molecule type" value="Genomic_DNA"/>
</dbReference>
<dbReference type="Proteomes" id="UP001362999">
    <property type="component" value="Unassembled WGS sequence"/>
</dbReference>
<proteinExistence type="predicted"/>
<dbReference type="AlphaFoldDB" id="A0AAV9ZSK8"/>
<reference evidence="1 2" key="1">
    <citation type="journal article" date="2024" name="J Genomics">
        <title>Draft genome sequencing and assembly of Favolaschia claudopus CIRM-BRFM 2984 isolated from oak limbs.</title>
        <authorList>
            <person name="Navarro D."/>
            <person name="Drula E."/>
            <person name="Chaduli D."/>
            <person name="Cazenave R."/>
            <person name="Ahrendt S."/>
            <person name="Wang J."/>
            <person name="Lipzen A."/>
            <person name="Daum C."/>
            <person name="Barry K."/>
            <person name="Grigoriev I.V."/>
            <person name="Favel A."/>
            <person name="Rosso M.N."/>
            <person name="Martin F."/>
        </authorList>
    </citation>
    <scope>NUCLEOTIDE SEQUENCE [LARGE SCALE GENOMIC DNA]</scope>
    <source>
        <strain evidence="1 2">CIRM-BRFM 2984</strain>
    </source>
</reference>
<keyword evidence="2" id="KW-1185">Reference proteome</keyword>